<organism evidence="2 3">
    <name type="scientific">Zizania palustris</name>
    <name type="common">Northern wild rice</name>
    <dbReference type="NCBI Taxonomy" id="103762"/>
    <lineage>
        <taxon>Eukaryota</taxon>
        <taxon>Viridiplantae</taxon>
        <taxon>Streptophyta</taxon>
        <taxon>Embryophyta</taxon>
        <taxon>Tracheophyta</taxon>
        <taxon>Spermatophyta</taxon>
        <taxon>Magnoliopsida</taxon>
        <taxon>Liliopsida</taxon>
        <taxon>Poales</taxon>
        <taxon>Poaceae</taxon>
        <taxon>BOP clade</taxon>
        <taxon>Oryzoideae</taxon>
        <taxon>Oryzeae</taxon>
        <taxon>Zizaniinae</taxon>
        <taxon>Zizania</taxon>
    </lineage>
</organism>
<gene>
    <name evidence="2" type="ORF">GUJ93_ZPchr0010g7213</name>
</gene>
<evidence type="ECO:0000313" key="2">
    <source>
        <dbReference type="EMBL" id="KAG8088677.1"/>
    </source>
</evidence>
<dbReference type="Proteomes" id="UP000729402">
    <property type="component" value="Unassembled WGS sequence"/>
</dbReference>
<protein>
    <recommendedName>
        <fullName evidence="4">DUF4220 domain-containing protein</fullName>
    </recommendedName>
</protein>
<dbReference type="EMBL" id="JAAALK010000082">
    <property type="protein sequence ID" value="KAG8088677.1"/>
    <property type="molecule type" value="Genomic_DNA"/>
</dbReference>
<dbReference type="Pfam" id="PF04578">
    <property type="entry name" value="DUF594"/>
    <property type="match status" value="1"/>
</dbReference>
<dbReference type="OrthoDB" id="686547at2759"/>
<evidence type="ECO:0000256" key="1">
    <source>
        <dbReference type="SAM" id="MobiDB-lite"/>
    </source>
</evidence>
<accession>A0A8J6BII0</accession>
<keyword evidence="3" id="KW-1185">Reference proteome</keyword>
<reference evidence="2" key="2">
    <citation type="submission" date="2021-02" db="EMBL/GenBank/DDBJ databases">
        <authorList>
            <person name="Kimball J.A."/>
            <person name="Haas M.W."/>
            <person name="Macchietto M."/>
            <person name="Kono T."/>
            <person name="Duquette J."/>
            <person name="Shao M."/>
        </authorList>
    </citation>
    <scope>NUCLEOTIDE SEQUENCE</scope>
    <source>
        <tissue evidence="2">Fresh leaf tissue</tissue>
    </source>
</reference>
<reference evidence="2" key="1">
    <citation type="journal article" date="2021" name="bioRxiv">
        <title>Whole Genome Assembly and Annotation of Northern Wild Rice, Zizania palustris L., Supports a Whole Genome Duplication in the Zizania Genus.</title>
        <authorList>
            <person name="Haas M."/>
            <person name="Kono T."/>
            <person name="Macchietto M."/>
            <person name="Millas R."/>
            <person name="McGilp L."/>
            <person name="Shao M."/>
            <person name="Duquette J."/>
            <person name="Hirsch C.N."/>
            <person name="Kimball J."/>
        </authorList>
    </citation>
    <scope>NUCLEOTIDE SEQUENCE</scope>
    <source>
        <tissue evidence="2">Fresh leaf tissue</tissue>
    </source>
</reference>
<sequence length="125" mass="13788">MVRLDGVPNNQPVEEEDDSQQVMVDGSHLCHKLGDTTVQSDGKLLHELKRLDQSEAWKLLAKFWVHLVIYLVPSNDVQGHAEVVASQGGGDLITCLWALCTHAGITRRPADIIGDCNNNVYELSV</sequence>
<dbReference type="InterPro" id="IPR007658">
    <property type="entry name" value="DUF594"/>
</dbReference>
<feature type="region of interest" description="Disordered" evidence="1">
    <location>
        <begin position="1"/>
        <end position="21"/>
    </location>
</feature>
<evidence type="ECO:0000313" key="3">
    <source>
        <dbReference type="Proteomes" id="UP000729402"/>
    </source>
</evidence>
<comment type="caution">
    <text evidence="2">The sequence shown here is derived from an EMBL/GenBank/DDBJ whole genome shotgun (WGS) entry which is preliminary data.</text>
</comment>
<proteinExistence type="predicted"/>
<dbReference type="AlphaFoldDB" id="A0A8J6BII0"/>
<evidence type="ECO:0008006" key="4">
    <source>
        <dbReference type="Google" id="ProtNLM"/>
    </source>
</evidence>
<name>A0A8J6BII0_ZIZPA</name>